<dbReference type="InterPro" id="IPR023865">
    <property type="entry name" value="Aliphatic_acid_kinase_CS"/>
</dbReference>
<name>A0A1H2TQL3_9PROT</name>
<evidence type="ECO:0000256" key="6">
    <source>
        <dbReference type="ARBA" id="ARBA00022777"/>
    </source>
</evidence>
<dbReference type="HAMAP" id="MF_00020">
    <property type="entry name" value="Acetate_kinase"/>
    <property type="match status" value="1"/>
</dbReference>
<feature type="binding site" evidence="9">
    <location>
        <begin position="330"/>
        <end position="334"/>
    </location>
    <ligand>
        <name>ATP</name>
        <dbReference type="ChEBI" id="CHEBI:30616"/>
    </ligand>
</feature>
<gene>
    <name evidence="9" type="primary">ackA</name>
    <name evidence="11" type="ORF">SAMN05421882_101216</name>
</gene>
<keyword evidence="3 9" id="KW-0808">Transferase</keyword>
<dbReference type="RefSeq" id="WP_074666536.1">
    <property type="nucleotide sequence ID" value="NZ_FNNH01000012.1"/>
</dbReference>
<feature type="site" description="Transition state stabilizer" evidence="9">
    <location>
        <position position="243"/>
    </location>
</feature>
<feature type="binding site" evidence="9">
    <location>
        <begin position="210"/>
        <end position="214"/>
    </location>
    <ligand>
        <name>ATP</name>
        <dbReference type="ChEBI" id="CHEBI:30616"/>
    </ligand>
</feature>
<keyword evidence="7 9" id="KW-0067">ATP-binding</keyword>
<dbReference type="PRINTS" id="PR00471">
    <property type="entry name" value="ACETATEKNASE"/>
</dbReference>
<comment type="pathway">
    <text evidence="9">Metabolic intermediate biosynthesis; acetyl-CoA biosynthesis; acetyl-CoA from acetate: step 1/2.</text>
</comment>
<feature type="binding site" evidence="9">
    <location>
        <position position="17"/>
    </location>
    <ligand>
        <name>ATP</name>
        <dbReference type="ChEBI" id="CHEBI:30616"/>
    </ligand>
</feature>
<comment type="subunit">
    <text evidence="9">Homodimer.</text>
</comment>
<dbReference type="AlphaFoldDB" id="A0A1H2TQL3"/>
<dbReference type="PROSITE" id="PS01076">
    <property type="entry name" value="ACETATE_KINASE_2"/>
    <property type="match status" value="1"/>
</dbReference>
<dbReference type="Proteomes" id="UP000183454">
    <property type="component" value="Unassembled WGS sequence"/>
</dbReference>
<proteinExistence type="inferred from homology"/>
<accession>A0A1H2TQL3</accession>
<dbReference type="GO" id="GO:0000287">
    <property type="term" value="F:magnesium ion binding"/>
    <property type="evidence" value="ECO:0007669"/>
    <property type="project" value="UniProtKB-UniRule"/>
</dbReference>
<keyword evidence="6 9" id="KW-0418">Kinase</keyword>
<evidence type="ECO:0000256" key="10">
    <source>
        <dbReference type="RuleBase" id="RU003835"/>
    </source>
</evidence>
<dbReference type="InterPro" id="IPR004372">
    <property type="entry name" value="Ac/propionate_kinase"/>
</dbReference>
<comment type="similarity">
    <text evidence="1 9 10">Belongs to the acetokinase family.</text>
</comment>
<evidence type="ECO:0000313" key="12">
    <source>
        <dbReference type="Proteomes" id="UP000183454"/>
    </source>
</evidence>
<dbReference type="GO" id="GO:0005524">
    <property type="term" value="F:ATP binding"/>
    <property type="evidence" value="ECO:0007669"/>
    <property type="project" value="UniProtKB-KW"/>
</dbReference>
<dbReference type="PANTHER" id="PTHR21060">
    <property type="entry name" value="ACETATE KINASE"/>
    <property type="match status" value="1"/>
</dbReference>
<dbReference type="PIRSF" id="PIRSF000722">
    <property type="entry name" value="Acetate_prop_kin"/>
    <property type="match status" value="1"/>
</dbReference>
<dbReference type="NCBIfam" id="TIGR00016">
    <property type="entry name" value="ackA"/>
    <property type="match status" value="1"/>
</dbReference>
<feature type="binding site" evidence="9">
    <location>
        <position position="381"/>
    </location>
    <ligand>
        <name>Mg(2+)</name>
        <dbReference type="ChEBI" id="CHEBI:18420"/>
    </ligand>
</feature>
<comment type="cofactor">
    <cofactor evidence="9">
        <name>Mg(2+)</name>
        <dbReference type="ChEBI" id="CHEBI:18420"/>
    </cofactor>
    <cofactor evidence="9">
        <name>Mn(2+)</name>
        <dbReference type="ChEBI" id="CHEBI:29035"/>
    </cofactor>
    <text evidence="9">Mg(2+). Can also accept Mn(2+).</text>
</comment>
<dbReference type="GO" id="GO:0008776">
    <property type="term" value="F:acetate kinase activity"/>
    <property type="evidence" value="ECO:0007669"/>
    <property type="project" value="UniProtKB-UniRule"/>
</dbReference>
<feature type="site" description="Transition state stabilizer" evidence="9">
    <location>
        <position position="183"/>
    </location>
</feature>
<dbReference type="Pfam" id="PF00871">
    <property type="entry name" value="Acetate_kinase"/>
    <property type="match status" value="1"/>
</dbReference>
<evidence type="ECO:0000256" key="1">
    <source>
        <dbReference type="ARBA" id="ARBA00008748"/>
    </source>
</evidence>
<keyword evidence="2 9" id="KW-0963">Cytoplasm</keyword>
<dbReference type="EMBL" id="FNNH01000012">
    <property type="protein sequence ID" value="SDW46095.1"/>
    <property type="molecule type" value="Genomic_DNA"/>
</dbReference>
<feature type="binding site" evidence="9">
    <location>
        <position position="95"/>
    </location>
    <ligand>
        <name>substrate</name>
    </ligand>
</feature>
<dbReference type="GO" id="GO:0006085">
    <property type="term" value="P:acetyl-CoA biosynthetic process"/>
    <property type="evidence" value="ECO:0007669"/>
    <property type="project" value="UniProtKB-UniRule"/>
</dbReference>
<dbReference type="SUPFAM" id="SSF53067">
    <property type="entry name" value="Actin-like ATPase domain"/>
    <property type="match status" value="2"/>
</dbReference>
<dbReference type="PROSITE" id="PS01075">
    <property type="entry name" value="ACETATE_KINASE_1"/>
    <property type="match status" value="1"/>
</dbReference>
<evidence type="ECO:0000256" key="3">
    <source>
        <dbReference type="ARBA" id="ARBA00022679"/>
    </source>
</evidence>
<evidence type="ECO:0000256" key="4">
    <source>
        <dbReference type="ARBA" id="ARBA00022723"/>
    </source>
</evidence>
<sequence>MSNSIILVVNAGSSSLKFSVFRMNGAGNLQLVVRGQMDGIGTRPCLKAKDGTGTLLVESDLTTSEAATVGDAITLVGAWLRERLQHESLFAVGHRVVHGGTQFSHPVLVDREVLMALEQLIPLAPLHQPHNLAAIRAIGERQPQIPQVACFDTAFHRTHPQIADLYALPWEYYESGVRRYGFHGLSYEYIALILPEIAPKLSDRRVIVAHLGSGASLCALQAGKSIDSSMGFSPLDGVPMGTRPGALDPGVLLHLVNQCGLSGVELEKLLYKESGLLGLSGISNDMRILLESHELRAQLAVEYFVHYTAKQIGALAAVLGGVDGIVFTAGIGEHSPVIRARILQACAWLGVSLDTVANERGGPYISSTGSKVSAWVIPTNEELMIARHTLALINSRKDGHVE</sequence>
<evidence type="ECO:0000256" key="5">
    <source>
        <dbReference type="ARBA" id="ARBA00022741"/>
    </source>
</evidence>
<keyword evidence="8 9" id="KW-0460">Magnesium</keyword>
<dbReference type="Gene3D" id="3.30.420.40">
    <property type="match status" value="2"/>
</dbReference>
<dbReference type="InterPro" id="IPR043129">
    <property type="entry name" value="ATPase_NBD"/>
</dbReference>
<feature type="active site" description="Proton donor/acceptor" evidence="9">
    <location>
        <position position="152"/>
    </location>
</feature>
<dbReference type="GO" id="GO:0005829">
    <property type="term" value="C:cytosol"/>
    <property type="evidence" value="ECO:0007669"/>
    <property type="project" value="TreeGrafter"/>
</dbReference>
<dbReference type="PANTHER" id="PTHR21060:SF21">
    <property type="entry name" value="ACETATE KINASE"/>
    <property type="match status" value="1"/>
</dbReference>
<reference evidence="11 12" key="1">
    <citation type="submission" date="2016-10" db="EMBL/GenBank/DDBJ databases">
        <authorList>
            <person name="de Groot N.N."/>
        </authorList>
    </citation>
    <scope>NUCLEOTIDE SEQUENCE [LARGE SCALE GENOMIC DNA]</scope>
    <source>
        <strain evidence="11 12">Nm110</strain>
    </source>
</reference>
<organism evidence="11 12">
    <name type="scientific">Nitrosomonas communis</name>
    <dbReference type="NCBI Taxonomy" id="44574"/>
    <lineage>
        <taxon>Bacteria</taxon>
        <taxon>Pseudomonadati</taxon>
        <taxon>Pseudomonadota</taxon>
        <taxon>Betaproteobacteria</taxon>
        <taxon>Nitrosomonadales</taxon>
        <taxon>Nitrosomonadaceae</taxon>
        <taxon>Nitrosomonas</taxon>
    </lineage>
</organism>
<feature type="binding site" evidence="9">
    <location>
        <begin position="285"/>
        <end position="287"/>
    </location>
    <ligand>
        <name>ATP</name>
        <dbReference type="ChEBI" id="CHEBI:30616"/>
    </ligand>
</feature>
<evidence type="ECO:0000256" key="8">
    <source>
        <dbReference type="ARBA" id="ARBA00022842"/>
    </source>
</evidence>
<comment type="function">
    <text evidence="9">Catalyzes the formation of acetyl phosphate from acetate and ATP. Can also catalyze the reverse reaction.</text>
</comment>
<evidence type="ECO:0000256" key="2">
    <source>
        <dbReference type="ARBA" id="ARBA00022490"/>
    </source>
</evidence>
<keyword evidence="5 9" id="KW-0547">Nucleotide-binding</keyword>
<evidence type="ECO:0000313" key="11">
    <source>
        <dbReference type="EMBL" id="SDW46095.1"/>
    </source>
</evidence>
<evidence type="ECO:0000256" key="7">
    <source>
        <dbReference type="ARBA" id="ARBA00022840"/>
    </source>
</evidence>
<comment type="catalytic activity">
    <reaction evidence="9">
        <text>acetate + ATP = acetyl phosphate + ADP</text>
        <dbReference type="Rhea" id="RHEA:11352"/>
        <dbReference type="ChEBI" id="CHEBI:22191"/>
        <dbReference type="ChEBI" id="CHEBI:30089"/>
        <dbReference type="ChEBI" id="CHEBI:30616"/>
        <dbReference type="ChEBI" id="CHEBI:456216"/>
        <dbReference type="EC" id="2.7.2.1"/>
    </reaction>
</comment>
<feature type="binding site" evidence="9">
    <location>
        <position position="10"/>
    </location>
    <ligand>
        <name>Mg(2+)</name>
        <dbReference type="ChEBI" id="CHEBI:18420"/>
    </ligand>
</feature>
<dbReference type="UniPathway" id="UPA00340">
    <property type="reaction ID" value="UER00458"/>
</dbReference>
<dbReference type="CDD" id="cd24010">
    <property type="entry name" value="ASKHA_NBD_AcK_PK"/>
    <property type="match status" value="1"/>
</dbReference>
<evidence type="ECO:0000256" key="9">
    <source>
        <dbReference type="HAMAP-Rule" id="MF_00020"/>
    </source>
</evidence>
<dbReference type="EC" id="2.7.2.1" evidence="9"/>
<keyword evidence="4 9" id="KW-0479">Metal-binding</keyword>
<comment type="subcellular location">
    <subcellularLocation>
        <location evidence="9">Cytoplasm</location>
    </subcellularLocation>
</comment>
<dbReference type="InterPro" id="IPR000890">
    <property type="entry name" value="Aliphatic_acid_kin_short-chain"/>
</dbReference>
<dbReference type="GO" id="GO:0006083">
    <property type="term" value="P:acetate metabolic process"/>
    <property type="evidence" value="ECO:0007669"/>
    <property type="project" value="TreeGrafter"/>
</dbReference>
<protein>
    <recommendedName>
        <fullName evidence="9">Acetate kinase</fullName>
        <ecNumber evidence="9">2.7.2.1</ecNumber>
    </recommendedName>
    <alternativeName>
        <fullName evidence="9">Acetokinase</fullName>
    </alternativeName>
</protein>